<accession>A0A5C3P1M1</accession>
<dbReference type="InParanoid" id="A0A5C3P1M1"/>
<organism evidence="2 3">
    <name type="scientific">Polyporus arcularius HHB13444</name>
    <dbReference type="NCBI Taxonomy" id="1314778"/>
    <lineage>
        <taxon>Eukaryota</taxon>
        <taxon>Fungi</taxon>
        <taxon>Dikarya</taxon>
        <taxon>Basidiomycota</taxon>
        <taxon>Agaricomycotina</taxon>
        <taxon>Agaricomycetes</taxon>
        <taxon>Polyporales</taxon>
        <taxon>Polyporaceae</taxon>
        <taxon>Polyporus</taxon>
    </lineage>
</organism>
<keyword evidence="3" id="KW-1185">Reference proteome</keyword>
<evidence type="ECO:0000313" key="3">
    <source>
        <dbReference type="Proteomes" id="UP000308197"/>
    </source>
</evidence>
<evidence type="ECO:0000313" key="2">
    <source>
        <dbReference type="EMBL" id="TFK79613.1"/>
    </source>
</evidence>
<dbReference type="AlphaFoldDB" id="A0A5C3P1M1"/>
<protein>
    <submittedName>
        <fullName evidence="2">Uncharacterized protein</fullName>
    </submittedName>
</protein>
<evidence type="ECO:0000256" key="1">
    <source>
        <dbReference type="SAM" id="MobiDB-lite"/>
    </source>
</evidence>
<dbReference type="Proteomes" id="UP000308197">
    <property type="component" value="Unassembled WGS sequence"/>
</dbReference>
<reference evidence="2 3" key="1">
    <citation type="journal article" date="2019" name="Nat. Ecol. Evol.">
        <title>Megaphylogeny resolves global patterns of mushroom evolution.</title>
        <authorList>
            <person name="Varga T."/>
            <person name="Krizsan K."/>
            <person name="Foldi C."/>
            <person name="Dima B."/>
            <person name="Sanchez-Garcia M."/>
            <person name="Sanchez-Ramirez S."/>
            <person name="Szollosi G.J."/>
            <person name="Szarkandi J.G."/>
            <person name="Papp V."/>
            <person name="Albert L."/>
            <person name="Andreopoulos W."/>
            <person name="Angelini C."/>
            <person name="Antonin V."/>
            <person name="Barry K.W."/>
            <person name="Bougher N.L."/>
            <person name="Buchanan P."/>
            <person name="Buyck B."/>
            <person name="Bense V."/>
            <person name="Catcheside P."/>
            <person name="Chovatia M."/>
            <person name="Cooper J."/>
            <person name="Damon W."/>
            <person name="Desjardin D."/>
            <person name="Finy P."/>
            <person name="Geml J."/>
            <person name="Haridas S."/>
            <person name="Hughes K."/>
            <person name="Justo A."/>
            <person name="Karasinski D."/>
            <person name="Kautmanova I."/>
            <person name="Kiss B."/>
            <person name="Kocsube S."/>
            <person name="Kotiranta H."/>
            <person name="LaButti K.M."/>
            <person name="Lechner B.E."/>
            <person name="Liimatainen K."/>
            <person name="Lipzen A."/>
            <person name="Lukacs Z."/>
            <person name="Mihaltcheva S."/>
            <person name="Morgado L.N."/>
            <person name="Niskanen T."/>
            <person name="Noordeloos M.E."/>
            <person name="Ohm R.A."/>
            <person name="Ortiz-Santana B."/>
            <person name="Ovrebo C."/>
            <person name="Racz N."/>
            <person name="Riley R."/>
            <person name="Savchenko A."/>
            <person name="Shiryaev A."/>
            <person name="Soop K."/>
            <person name="Spirin V."/>
            <person name="Szebenyi C."/>
            <person name="Tomsovsky M."/>
            <person name="Tulloss R.E."/>
            <person name="Uehling J."/>
            <person name="Grigoriev I.V."/>
            <person name="Vagvolgyi C."/>
            <person name="Papp T."/>
            <person name="Martin F.M."/>
            <person name="Miettinen O."/>
            <person name="Hibbett D.S."/>
            <person name="Nagy L.G."/>
        </authorList>
    </citation>
    <scope>NUCLEOTIDE SEQUENCE [LARGE SCALE GENOMIC DNA]</scope>
    <source>
        <strain evidence="2 3">HHB13444</strain>
    </source>
</reference>
<sequence length="307" mass="33640">MDPAPDALIRAFMLHRLFYHDDSASDDEATSGHDAATKAMINIAIFASQVAYKLTTTKGAERAQAYARATDSFNTRVQRTRKALRQGMLEDTADSNAPGSEDEDTGDGGDREDTMMADVSSQEKYGHGDGDGAQETTFLEGTPDDLIDLQAKIMGERVEDTFIERMESALVPGIKLRVDAHVDEHVLPGLAGRVNAHIDTKIPDLEERVDRRVDRRINEQLKDILLSDTHSFRDALCAIFPQLAALPHATTVMPLSTAAALPDEEVVAEEASTGDTAPVVKREFYSPHEIVGITKNGLVRRVKPRTT</sequence>
<gene>
    <name evidence="2" type="ORF">K466DRAFT_606012</name>
</gene>
<name>A0A5C3P1M1_9APHY</name>
<dbReference type="EMBL" id="ML211982">
    <property type="protein sequence ID" value="TFK79613.1"/>
    <property type="molecule type" value="Genomic_DNA"/>
</dbReference>
<feature type="region of interest" description="Disordered" evidence="1">
    <location>
        <begin position="86"/>
        <end position="114"/>
    </location>
</feature>
<proteinExistence type="predicted"/>